<keyword evidence="3 6" id="KW-0133">Cell shape</keyword>
<dbReference type="PaxDb" id="195103-CPF_1454"/>
<dbReference type="InterPro" id="IPR005490">
    <property type="entry name" value="LD_TPept_cat_dom"/>
</dbReference>
<keyword evidence="9" id="KW-1185">Reference proteome</keyword>
<feature type="domain" description="L,D-TPase catalytic" evidence="7">
    <location>
        <begin position="36"/>
        <end position="156"/>
    </location>
</feature>
<evidence type="ECO:0000256" key="2">
    <source>
        <dbReference type="ARBA" id="ARBA00022679"/>
    </source>
</evidence>
<evidence type="ECO:0000256" key="1">
    <source>
        <dbReference type="ARBA" id="ARBA00004752"/>
    </source>
</evidence>
<gene>
    <name evidence="8" type="ordered locus">CPF_1454</name>
</gene>
<keyword evidence="2" id="KW-0808">Transferase</keyword>
<feature type="active site" description="Nucleophile" evidence="6">
    <location>
        <position position="132"/>
    </location>
</feature>
<evidence type="ECO:0000313" key="8">
    <source>
        <dbReference type="EMBL" id="ABG84577.1"/>
    </source>
</evidence>
<dbReference type="GO" id="GO:0016740">
    <property type="term" value="F:transferase activity"/>
    <property type="evidence" value="ECO:0007669"/>
    <property type="project" value="UniProtKB-KW"/>
</dbReference>
<dbReference type="STRING" id="195103.CPF_1454"/>
<dbReference type="PANTHER" id="PTHR30582:SF2">
    <property type="entry name" value="L,D-TRANSPEPTIDASE YCIB-RELATED"/>
    <property type="match status" value="1"/>
</dbReference>
<sequence length="156" mass="17863">MDSNALKKYKSLNYTDFNSDMDSFVNSNNLESSTDYLLVTNLKTKYTYVYKKSNNKWIRSYKWISTVGKPSTPTRKGIFFINGRKAGFSGADYSVKYATRIVDGYYYHSILYDKTGKNIKDGRLGEALSHGCIRLNPDNAKWIYDNIPDNTTVLIA</sequence>
<reference evidence="8 9" key="1">
    <citation type="journal article" date="2006" name="Genome Res.">
        <title>Skewed genomic variability in strains of the toxigenic bacterial pathogen, Clostridium perfringens.</title>
        <authorList>
            <person name="Myers G.S."/>
            <person name="Rasko D.A."/>
            <person name="Cheung J.K."/>
            <person name="Ravel J."/>
            <person name="Seshadri R."/>
            <person name="Deboy R.T."/>
            <person name="Ren Q."/>
            <person name="Varga J."/>
            <person name="Awad M.M."/>
            <person name="Brinkac L.M."/>
            <person name="Daugherty S.C."/>
            <person name="Haft D.H."/>
            <person name="Dodson R.J."/>
            <person name="Madupu R."/>
            <person name="Nelson W.C."/>
            <person name="Rosovitz M.J."/>
            <person name="Sullivan S.A."/>
            <person name="Khouri H."/>
            <person name="Dimitrov G.I."/>
            <person name="Watkins K.L."/>
            <person name="Mulligan S."/>
            <person name="Benton J."/>
            <person name="Radune D."/>
            <person name="Fisher D.J."/>
            <person name="Atkins H.S."/>
            <person name="Hiscox T."/>
            <person name="Jost B.H."/>
            <person name="Billington S.J."/>
            <person name="Songer J.G."/>
            <person name="McClane B.A."/>
            <person name="Titball R.W."/>
            <person name="Rood J.I."/>
            <person name="Melville S.B."/>
            <person name="Paulsen I.T."/>
        </authorList>
    </citation>
    <scope>NUCLEOTIDE SEQUENCE [LARGE SCALE GENOMIC DNA]</scope>
    <source>
        <strain evidence="9">ATCC 13124 / DSM 756 / JCM 1290 / NCIMB 6125 / NCTC 8237 / S 107 / Type A</strain>
    </source>
</reference>
<dbReference type="InterPro" id="IPR038063">
    <property type="entry name" value="Transpep_catalytic_dom"/>
</dbReference>
<keyword evidence="5 6" id="KW-0961">Cell wall biogenesis/degradation</keyword>
<organism evidence="8 9">
    <name type="scientific">Clostridium perfringens (strain ATCC 13124 / DSM 756 / JCM 1290 / NCIMB 6125 / NCTC 8237 / Type A)</name>
    <dbReference type="NCBI Taxonomy" id="195103"/>
    <lineage>
        <taxon>Bacteria</taxon>
        <taxon>Bacillati</taxon>
        <taxon>Bacillota</taxon>
        <taxon>Clostridia</taxon>
        <taxon>Eubacteriales</taxon>
        <taxon>Clostridiaceae</taxon>
        <taxon>Clostridium</taxon>
    </lineage>
</organism>
<feature type="active site" description="Proton donor/acceptor" evidence="6">
    <location>
        <position position="108"/>
    </location>
</feature>
<dbReference type="GO" id="GO:0018104">
    <property type="term" value="P:peptidoglycan-protein cross-linking"/>
    <property type="evidence" value="ECO:0007669"/>
    <property type="project" value="TreeGrafter"/>
</dbReference>
<dbReference type="AlphaFoldDB" id="A0A0H2YU44"/>
<dbReference type="PANTHER" id="PTHR30582">
    <property type="entry name" value="L,D-TRANSPEPTIDASE"/>
    <property type="match status" value="1"/>
</dbReference>
<dbReference type="GO" id="GO:0071555">
    <property type="term" value="P:cell wall organization"/>
    <property type="evidence" value="ECO:0007669"/>
    <property type="project" value="UniProtKB-UniRule"/>
</dbReference>
<evidence type="ECO:0000259" key="7">
    <source>
        <dbReference type="PROSITE" id="PS52029"/>
    </source>
</evidence>
<comment type="pathway">
    <text evidence="1 6">Cell wall biogenesis; peptidoglycan biosynthesis.</text>
</comment>
<evidence type="ECO:0000256" key="5">
    <source>
        <dbReference type="ARBA" id="ARBA00023316"/>
    </source>
</evidence>
<dbReference type="EMBL" id="CP000246">
    <property type="protein sequence ID" value="ABG84577.1"/>
    <property type="molecule type" value="Genomic_DNA"/>
</dbReference>
<dbReference type="SUPFAM" id="SSF141523">
    <property type="entry name" value="L,D-transpeptidase catalytic domain-like"/>
    <property type="match status" value="1"/>
</dbReference>
<evidence type="ECO:0000313" key="9">
    <source>
        <dbReference type="Proteomes" id="UP000001823"/>
    </source>
</evidence>
<keyword evidence="4 6" id="KW-0573">Peptidoglycan synthesis</keyword>
<dbReference type="RefSeq" id="WP_003467334.1">
    <property type="nucleotide sequence ID" value="NC_008261.1"/>
</dbReference>
<name>A0A0H2YU44_CLOP1</name>
<proteinExistence type="predicted"/>
<dbReference type="GO" id="GO:0008360">
    <property type="term" value="P:regulation of cell shape"/>
    <property type="evidence" value="ECO:0007669"/>
    <property type="project" value="UniProtKB-UniRule"/>
</dbReference>
<dbReference type="InterPro" id="IPR050979">
    <property type="entry name" value="LD-transpeptidase"/>
</dbReference>
<dbReference type="Proteomes" id="UP000001823">
    <property type="component" value="Chromosome"/>
</dbReference>
<dbReference type="Gene3D" id="2.40.440.10">
    <property type="entry name" value="L,D-transpeptidase catalytic domain-like"/>
    <property type="match status" value="1"/>
</dbReference>
<dbReference type="UniPathway" id="UPA00219"/>
<accession>A0A0H2YU44</accession>
<dbReference type="GO" id="GO:0005576">
    <property type="term" value="C:extracellular region"/>
    <property type="evidence" value="ECO:0007669"/>
    <property type="project" value="TreeGrafter"/>
</dbReference>
<evidence type="ECO:0000256" key="6">
    <source>
        <dbReference type="PROSITE-ProRule" id="PRU01373"/>
    </source>
</evidence>
<evidence type="ECO:0000256" key="3">
    <source>
        <dbReference type="ARBA" id="ARBA00022960"/>
    </source>
</evidence>
<dbReference type="HOGENOM" id="CLU_089260_1_1_9"/>
<dbReference type="KEGG" id="cpf:CPF_1454"/>
<dbReference type="PROSITE" id="PS52029">
    <property type="entry name" value="LD_TPASE"/>
    <property type="match status" value="1"/>
</dbReference>
<dbReference type="Pfam" id="PF03734">
    <property type="entry name" value="YkuD"/>
    <property type="match status" value="1"/>
</dbReference>
<evidence type="ECO:0000256" key="4">
    <source>
        <dbReference type="ARBA" id="ARBA00022984"/>
    </source>
</evidence>
<dbReference type="GO" id="GO:0071972">
    <property type="term" value="F:peptidoglycan L,D-transpeptidase activity"/>
    <property type="evidence" value="ECO:0007669"/>
    <property type="project" value="TreeGrafter"/>
</dbReference>
<dbReference type="CDD" id="cd16913">
    <property type="entry name" value="YkuD_like"/>
    <property type="match status" value="1"/>
</dbReference>
<dbReference type="eggNOG" id="COG1376">
    <property type="taxonomic scope" value="Bacteria"/>
</dbReference>
<protein>
    <submittedName>
        <fullName evidence="8">ErfK/YbiS/YcfS/YnhG family protein</fullName>
    </submittedName>
</protein>